<dbReference type="InterPro" id="IPR001452">
    <property type="entry name" value="SH3_domain"/>
</dbReference>
<keyword evidence="3" id="KW-0728">SH3 domain</keyword>
<dbReference type="PRINTS" id="PR00452">
    <property type="entry name" value="SH3DOMAIN"/>
</dbReference>
<dbReference type="PANTHER" id="PTHR15629:SF2">
    <property type="entry name" value="SH3 DOMAIN-CONTAINING YSC84-LIKE PROTEIN 1"/>
    <property type="match status" value="1"/>
</dbReference>
<accession>A0A8J1YBZ1</accession>
<dbReference type="Proteomes" id="UP000749559">
    <property type="component" value="Unassembled WGS sequence"/>
</dbReference>
<proteinExistence type="inferred from homology"/>
<dbReference type="GO" id="GO:0032587">
    <property type="term" value="C:ruffle membrane"/>
    <property type="evidence" value="ECO:0007669"/>
    <property type="project" value="TreeGrafter"/>
</dbReference>
<feature type="compositionally biased region" description="Basic and acidic residues" evidence="4">
    <location>
        <begin position="372"/>
        <end position="381"/>
    </location>
</feature>
<reference evidence="6" key="1">
    <citation type="submission" date="2022-03" db="EMBL/GenBank/DDBJ databases">
        <authorList>
            <person name="Martin C."/>
        </authorList>
    </citation>
    <scope>NUCLEOTIDE SEQUENCE</scope>
</reference>
<evidence type="ECO:0000313" key="6">
    <source>
        <dbReference type="EMBL" id="CAH1787730.1"/>
    </source>
</evidence>
<evidence type="ECO:0000256" key="4">
    <source>
        <dbReference type="SAM" id="MobiDB-lite"/>
    </source>
</evidence>
<dbReference type="Pfam" id="PF07653">
    <property type="entry name" value="SH3_2"/>
    <property type="match status" value="1"/>
</dbReference>
<evidence type="ECO:0000256" key="1">
    <source>
        <dbReference type="ARBA" id="ARBA00007761"/>
    </source>
</evidence>
<keyword evidence="7" id="KW-1185">Reference proteome</keyword>
<feature type="compositionally biased region" description="Basic and acidic residues" evidence="4">
    <location>
        <begin position="257"/>
        <end position="284"/>
    </location>
</feature>
<evidence type="ECO:0000259" key="5">
    <source>
        <dbReference type="PROSITE" id="PS50002"/>
    </source>
</evidence>
<dbReference type="InterPro" id="IPR007461">
    <property type="entry name" value="Ysc84_actin-binding"/>
</dbReference>
<protein>
    <recommendedName>
        <fullName evidence="2">SH3 domain-containing YSC84-like protein 1</fullName>
    </recommendedName>
</protein>
<dbReference type="PANTHER" id="PTHR15629">
    <property type="entry name" value="SH3YL1 PROTEIN"/>
    <property type="match status" value="1"/>
</dbReference>
<dbReference type="InterPro" id="IPR051702">
    <property type="entry name" value="SH3_domain_YSC84-like"/>
</dbReference>
<dbReference type="InterPro" id="IPR033643">
    <property type="entry name" value="SYLF_SH3YL1-like"/>
</dbReference>
<comment type="caution">
    <text evidence="6">The sequence shown here is derived from an EMBL/GenBank/DDBJ whole genome shotgun (WGS) entry which is preliminary data.</text>
</comment>
<dbReference type="GO" id="GO:0035091">
    <property type="term" value="F:phosphatidylinositol binding"/>
    <property type="evidence" value="ECO:0007669"/>
    <property type="project" value="TreeGrafter"/>
</dbReference>
<dbReference type="EMBL" id="CAIIXF020000006">
    <property type="protein sequence ID" value="CAH1787730.1"/>
    <property type="molecule type" value="Genomic_DNA"/>
</dbReference>
<dbReference type="Gene3D" id="2.30.30.40">
    <property type="entry name" value="SH3 Domains"/>
    <property type="match status" value="1"/>
</dbReference>
<dbReference type="OrthoDB" id="443981at2759"/>
<dbReference type="SUPFAM" id="SSF50044">
    <property type="entry name" value="SH3-domain"/>
    <property type="match status" value="1"/>
</dbReference>
<gene>
    <name evidence="6" type="ORF">OFUS_LOCUS13371</name>
</gene>
<dbReference type="CDD" id="cd11525">
    <property type="entry name" value="SYLF_SH3YL1_like"/>
    <property type="match status" value="1"/>
</dbReference>
<dbReference type="InterPro" id="IPR036028">
    <property type="entry name" value="SH3-like_dom_sf"/>
</dbReference>
<name>A0A8J1YBZ1_OWEFU</name>
<evidence type="ECO:0000256" key="2">
    <source>
        <dbReference type="ARBA" id="ARBA00019109"/>
    </source>
</evidence>
<sequence>KMVNTPIPSNLKSEAKKAAKILREFTIPNTKVGPDKIIPAGLVTNAKGLAILSVAKLGFLITARAGSGIVIAKLDDGKTWSAPTAIGIAGLGGGFEIGAEVTDFVIILNKQEAVDAFSKGGNLTLGGNFTIAAGPIGRNLEADVALRSPAAIYTYSRTKGLFAGISIEGSALIERKETNRKFYQDATIRSYDILSGKVDPPNTCEELYKVLDEHDSMFKKAALAYAKREAMKEGQKQYDKRGGITGIVKGIGRRGSTKSEKSSYNDEKSSYDDDKYSYNDEKYNADSSDDESYKQGATGYSMAASTSDYSMSSKYSRSNDSQSKPSYNSSYDISDSQKRKEAFGGAKPKTGSSIPRSQSMSIPVKPKHSPVKKREAAKDRFSGSNAKVHKVRAIWSYVGQLPCDLTFKPGDEILVLTDTGRQNDWWEGTLNGHTGIFPANYCKKIYT</sequence>
<organism evidence="6 7">
    <name type="scientific">Owenia fusiformis</name>
    <name type="common">Polychaete worm</name>
    <dbReference type="NCBI Taxonomy" id="6347"/>
    <lineage>
        <taxon>Eukaryota</taxon>
        <taxon>Metazoa</taxon>
        <taxon>Spiralia</taxon>
        <taxon>Lophotrochozoa</taxon>
        <taxon>Annelida</taxon>
        <taxon>Polychaeta</taxon>
        <taxon>Sedentaria</taxon>
        <taxon>Canalipalpata</taxon>
        <taxon>Sabellida</taxon>
        <taxon>Oweniida</taxon>
        <taxon>Oweniidae</taxon>
        <taxon>Owenia</taxon>
    </lineage>
</organism>
<dbReference type="AlphaFoldDB" id="A0A8J1YBZ1"/>
<comment type="similarity">
    <text evidence="1">Belongs to the SH3YL1 family.</text>
</comment>
<evidence type="ECO:0000256" key="3">
    <source>
        <dbReference type="ARBA" id="ARBA00022443"/>
    </source>
</evidence>
<dbReference type="PROSITE" id="PS50002">
    <property type="entry name" value="SH3"/>
    <property type="match status" value="1"/>
</dbReference>
<feature type="non-terminal residue" evidence="6">
    <location>
        <position position="1"/>
    </location>
</feature>
<feature type="compositionally biased region" description="Low complexity" evidence="4">
    <location>
        <begin position="310"/>
        <end position="321"/>
    </location>
</feature>
<feature type="domain" description="SH3" evidence="5">
    <location>
        <begin position="386"/>
        <end position="447"/>
    </location>
</feature>
<dbReference type="GO" id="GO:1900027">
    <property type="term" value="P:regulation of ruffle assembly"/>
    <property type="evidence" value="ECO:0007669"/>
    <property type="project" value="TreeGrafter"/>
</dbReference>
<dbReference type="FunFam" id="2.30.30.40:FF:000100">
    <property type="entry name" value="SH3 domain-containing YSC84-like protein 1"/>
    <property type="match status" value="1"/>
</dbReference>
<feature type="region of interest" description="Disordered" evidence="4">
    <location>
        <begin position="246"/>
        <end position="295"/>
    </location>
</feature>
<evidence type="ECO:0000313" key="7">
    <source>
        <dbReference type="Proteomes" id="UP000749559"/>
    </source>
</evidence>
<dbReference type="Pfam" id="PF04366">
    <property type="entry name" value="Ysc84"/>
    <property type="match status" value="1"/>
</dbReference>
<feature type="compositionally biased region" description="Polar residues" evidence="4">
    <location>
        <begin position="350"/>
        <end position="361"/>
    </location>
</feature>
<feature type="region of interest" description="Disordered" evidence="4">
    <location>
        <begin position="310"/>
        <end position="383"/>
    </location>
</feature>
<dbReference type="SMART" id="SM00326">
    <property type="entry name" value="SH3"/>
    <property type="match status" value="1"/>
</dbReference>
<feature type="compositionally biased region" description="Polar residues" evidence="4">
    <location>
        <begin position="322"/>
        <end position="334"/>
    </location>
</feature>